<dbReference type="SUPFAM" id="SSF81321">
    <property type="entry name" value="Family A G protein-coupled receptor-like"/>
    <property type="match status" value="1"/>
</dbReference>
<evidence type="ECO:0000256" key="1">
    <source>
        <dbReference type="ARBA" id="ARBA00004651"/>
    </source>
</evidence>
<keyword evidence="6 12" id="KW-0472">Membrane</keyword>
<dbReference type="Gene3D" id="1.20.1070.10">
    <property type="entry name" value="Rhodopsin 7-helix transmembrane proteins"/>
    <property type="match status" value="1"/>
</dbReference>
<dbReference type="InterPro" id="IPR000405">
    <property type="entry name" value="Galanin_rcpt"/>
</dbReference>
<comment type="similarity">
    <text evidence="11">Belongs to the G-protein coupled receptor 1 family.</text>
</comment>
<organism evidence="14 15">
    <name type="scientific">Branchiostoma lanceolatum</name>
    <name type="common">Common lancelet</name>
    <name type="synonym">Amphioxus lanceolatum</name>
    <dbReference type="NCBI Taxonomy" id="7740"/>
    <lineage>
        <taxon>Eukaryota</taxon>
        <taxon>Metazoa</taxon>
        <taxon>Chordata</taxon>
        <taxon>Cephalochordata</taxon>
        <taxon>Leptocardii</taxon>
        <taxon>Amphioxiformes</taxon>
        <taxon>Branchiostomatidae</taxon>
        <taxon>Branchiostoma</taxon>
    </lineage>
</organism>
<keyword evidence="2" id="KW-1003">Cell membrane</keyword>
<dbReference type="Proteomes" id="UP000838412">
    <property type="component" value="Chromosome 10"/>
</dbReference>
<feature type="transmembrane region" description="Helical" evidence="12">
    <location>
        <begin position="166"/>
        <end position="186"/>
    </location>
</feature>
<evidence type="ECO:0000256" key="10">
    <source>
        <dbReference type="ARBA" id="ARBA00023224"/>
    </source>
</evidence>
<feature type="transmembrane region" description="Helical" evidence="12">
    <location>
        <begin position="214"/>
        <end position="234"/>
    </location>
</feature>
<evidence type="ECO:0000313" key="14">
    <source>
        <dbReference type="EMBL" id="CAH1238068.1"/>
    </source>
</evidence>
<dbReference type="InterPro" id="IPR000276">
    <property type="entry name" value="GPCR_Rhodpsn"/>
</dbReference>
<keyword evidence="7" id="KW-1015">Disulfide bond</keyword>
<evidence type="ECO:0000256" key="4">
    <source>
        <dbReference type="ARBA" id="ARBA00022989"/>
    </source>
</evidence>
<evidence type="ECO:0000256" key="11">
    <source>
        <dbReference type="RuleBase" id="RU000688"/>
    </source>
</evidence>
<feature type="transmembrane region" description="Helical" evidence="12">
    <location>
        <begin position="50"/>
        <end position="75"/>
    </location>
</feature>
<feature type="transmembrane region" description="Helical" evidence="12">
    <location>
        <begin position="87"/>
        <end position="111"/>
    </location>
</feature>
<keyword evidence="15" id="KW-1185">Reference proteome</keyword>
<accession>A0A8J9VPY0</accession>
<feature type="transmembrane region" description="Helical" evidence="12">
    <location>
        <begin position="123"/>
        <end position="145"/>
    </location>
</feature>
<reference evidence="14" key="1">
    <citation type="submission" date="2022-01" db="EMBL/GenBank/DDBJ databases">
        <authorList>
            <person name="Braso-Vives M."/>
        </authorList>
    </citation>
    <scope>NUCLEOTIDE SEQUENCE</scope>
</reference>
<keyword evidence="5 11" id="KW-0297">G-protein coupled receptor</keyword>
<evidence type="ECO:0000256" key="9">
    <source>
        <dbReference type="ARBA" id="ARBA00023180"/>
    </source>
</evidence>
<dbReference type="PANTHER" id="PTHR45695:SF23">
    <property type="entry name" value="GALANIN-LIKE G-PROTEIN COUPLED RECEPTOR NPR-9"/>
    <property type="match status" value="1"/>
</dbReference>
<dbReference type="PROSITE" id="PS00237">
    <property type="entry name" value="G_PROTEIN_RECEP_F1_1"/>
    <property type="match status" value="1"/>
</dbReference>
<keyword evidence="3 11" id="KW-0812">Transmembrane</keyword>
<dbReference type="PRINTS" id="PR00663">
    <property type="entry name" value="GALANINR"/>
</dbReference>
<dbReference type="PANTHER" id="PTHR45695">
    <property type="entry name" value="LEUCOKININ RECEPTOR-RELATED"/>
    <property type="match status" value="1"/>
</dbReference>
<evidence type="ECO:0000313" key="15">
    <source>
        <dbReference type="Proteomes" id="UP000838412"/>
    </source>
</evidence>
<dbReference type="AlphaFoldDB" id="A0A8J9VPY0"/>
<evidence type="ECO:0000256" key="5">
    <source>
        <dbReference type="ARBA" id="ARBA00023040"/>
    </source>
</evidence>
<proteinExistence type="inferred from homology"/>
<dbReference type="OrthoDB" id="6076970at2759"/>
<protein>
    <submittedName>
        <fullName evidence="14">KISS1R protein</fullName>
    </submittedName>
</protein>
<dbReference type="Pfam" id="PF00001">
    <property type="entry name" value="7tm_1"/>
    <property type="match status" value="1"/>
</dbReference>
<sequence length="464" mass="51945">MELEDADILPPDSDLWSDGFLDASWNNRTGNFTGEYEESPEDGHLGPEAWVVPVLFAVIGAVGISVNTLVIYIITKYNEMKTPTNHYIVSMAVADLSFLIFCSPFTAYMFATTSWTLGRNMCKFVFFFMQTTVEASCFSMTSLSVDRYFAIVHPIASINYRTPRSAIVISTIIWTVALLVASPLAVNFDLNYVEWHSNQNTYCMERWSSMYGQMAYWISIMVLTYVLPLAVASWSCMRVVQQLWGSNAVYPGIEQLPFQFRQKALRKKRKVCLMIVAMALMFAICWLPNHLIILWQVLDPKGFPRNFSMHSLKIFAVTLTYLQSALNPILYVFLGEAFRKNLKKACPCFFRSRRVGSNREAGTGVPPSVSRPLELGALGSGPGRSGHQRAVAPANPNKIDLDLTPISLSSVPSSSAARSSKERPLVMPTTGTASILMRRRRSSCIPIRNHKVARIQPAIITSKV</sequence>
<dbReference type="PROSITE" id="PS50262">
    <property type="entry name" value="G_PROTEIN_RECEP_F1_2"/>
    <property type="match status" value="1"/>
</dbReference>
<dbReference type="GO" id="GO:0004930">
    <property type="term" value="F:G protein-coupled receptor activity"/>
    <property type="evidence" value="ECO:0007669"/>
    <property type="project" value="UniProtKB-KW"/>
</dbReference>
<feature type="transmembrane region" description="Helical" evidence="12">
    <location>
        <begin position="271"/>
        <end position="294"/>
    </location>
</feature>
<keyword evidence="10 11" id="KW-0807">Transducer</keyword>
<dbReference type="EMBL" id="OV696695">
    <property type="protein sequence ID" value="CAH1238068.1"/>
    <property type="molecule type" value="Genomic_DNA"/>
</dbReference>
<name>A0A8J9VPY0_BRALA</name>
<feature type="transmembrane region" description="Helical" evidence="12">
    <location>
        <begin position="314"/>
        <end position="334"/>
    </location>
</feature>
<evidence type="ECO:0000256" key="3">
    <source>
        <dbReference type="ARBA" id="ARBA00022692"/>
    </source>
</evidence>
<feature type="domain" description="G-protein coupled receptors family 1 profile" evidence="13">
    <location>
        <begin position="66"/>
        <end position="331"/>
    </location>
</feature>
<evidence type="ECO:0000256" key="2">
    <source>
        <dbReference type="ARBA" id="ARBA00022475"/>
    </source>
</evidence>
<keyword evidence="4 12" id="KW-1133">Transmembrane helix</keyword>
<keyword evidence="9" id="KW-0325">Glycoprotein</keyword>
<evidence type="ECO:0000256" key="6">
    <source>
        <dbReference type="ARBA" id="ARBA00023136"/>
    </source>
</evidence>
<dbReference type="GO" id="GO:0005886">
    <property type="term" value="C:plasma membrane"/>
    <property type="evidence" value="ECO:0007669"/>
    <property type="project" value="UniProtKB-SubCell"/>
</dbReference>
<dbReference type="PRINTS" id="PR00237">
    <property type="entry name" value="GPCRRHODOPSN"/>
</dbReference>
<gene>
    <name evidence="14" type="primary">KISS1R</name>
    <name evidence="14" type="ORF">BLAG_LOCUS2817</name>
</gene>
<evidence type="ECO:0000259" key="13">
    <source>
        <dbReference type="PROSITE" id="PS50262"/>
    </source>
</evidence>
<evidence type="ECO:0000256" key="12">
    <source>
        <dbReference type="SAM" id="Phobius"/>
    </source>
</evidence>
<comment type="subcellular location">
    <subcellularLocation>
        <location evidence="1">Cell membrane</location>
        <topology evidence="1">Multi-pass membrane protein</topology>
    </subcellularLocation>
</comment>
<evidence type="ECO:0000256" key="8">
    <source>
        <dbReference type="ARBA" id="ARBA00023170"/>
    </source>
</evidence>
<keyword evidence="8 11" id="KW-0675">Receptor</keyword>
<dbReference type="InterPro" id="IPR017452">
    <property type="entry name" value="GPCR_Rhodpsn_7TM"/>
</dbReference>
<evidence type="ECO:0000256" key="7">
    <source>
        <dbReference type="ARBA" id="ARBA00023157"/>
    </source>
</evidence>